<evidence type="ECO:0000256" key="1">
    <source>
        <dbReference type="ARBA" id="ARBA00004606"/>
    </source>
</evidence>
<dbReference type="InterPro" id="IPR051993">
    <property type="entry name" value="Glycosyltransferase_8"/>
</dbReference>
<dbReference type="GO" id="GO:0140563">
    <property type="term" value="F:UDP-D-xylose:beta-D-glucoside alpha-1,3-D-xylosyltransferase activity"/>
    <property type="evidence" value="ECO:0007669"/>
    <property type="project" value="UniProtKB-EC"/>
</dbReference>
<accession>A0A1W0W8Y9</accession>
<evidence type="ECO:0000256" key="2">
    <source>
        <dbReference type="ARBA" id="ARBA00006351"/>
    </source>
</evidence>
<keyword evidence="8" id="KW-0472">Membrane</keyword>
<comment type="similarity">
    <text evidence="2">Belongs to the glycosyltransferase 8 family.</text>
</comment>
<comment type="function">
    <text evidence="10">Glycosyltransferase which elongates the O-linked glucose attached to EGF-like repeats in the extracellular domain of Notch proteins by catalyzing the addition of xylose.</text>
</comment>
<evidence type="ECO:0000256" key="7">
    <source>
        <dbReference type="ARBA" id="ARBA00022989"/>
    </source>
</evidence>
<comment type="caution">
    <text evidence="13">The sequence shown here is derived from an EMBL/GenBank/DDBJ whole genome shotgun (WGS) entry which is preliminary data.</text>
</comment>
<dbReference type="InterPro" id="IPR029044">
    <property type="entry name" value="Nucleotide-diphossugar_trans"/>
</dbReference>
<reference evidence="14" key="1">
    <citation type="submission" date="2017-01" db="EMBL/GenBank/DDBJ databases">
        <title>Comparative genomics of anhydrobiosis in the tardigrade Hypsibius dujardini.</title>
        <authorList>
            <person name="Yoshida Y."/>
            <person name="Koutsovoulos G."/>
            <person name="Laetsch D."/>
            <person name="Stevens L."/>
            <person name="Kumar S."/>
            <person name="Horikawa D."/>
            <person name="Ishino K."/>
            <person name="Komine S."/>
            <person name="Tomita M."/>
            <person name="Blaxter M."/>
            <person name="Arakawa K."/>
        </authorList>
    </citation>
    <scope>NUCLEOTIDE SEQUENCE [LARGE SCALE GENOMIC DNA]</scope>
    <source>
        <strain evidence="14">Z151</strain>
    </source>
</reference>
<dbReference type="GO" id="GO:0016266">
    <property type="term" value="P:protein O-linked glycosylation via N-acetyl-galactosamine"/>
    <property type="evidence" value="ECO:0007669"/>
    <property type="project" value="TreeGrafter"/>
</dbReference>
<dbReference type="GO" id="GO:0016020">
    <property type="term" value="C:membrane"/>
    <property type="evidence" value="ECO:0007669"/>
    <property type="project" value="UniProtKB-SubCell"/>
</dbReference>
<evidence type="ECO:0000313" key="14">
    <source>
        <dbReference type="Proteomes" id="UP000192578"/>
    </source>
</evidence>
<evidence type="ECO:0000256" key="12">
    <source>
        <dbReference type="ARBA" id="ARBA00049181"/>
    </source>
</evidence>
<keyword evidence="14" id="KW-1185">Reference proteome</keyword>
<evidence type="ECO:0000256" key="8">
    <source>
        <dbReference type="ARBA" id="ARBA00023136"/>
    </source>
</evidence>
<dbReference type="AlphaFoldDB" id="A0A1W0W8Y9"/>
<evidence type="ECO:0000313" key="13">
    <source>
        <dbReference type="EMBL" id="OQV11674.1"/>
    </source>
</evidence>
<evidence type="ECO:0000256" key="11">
    <source>
        <dbReference type="ARBA" id="ARBA00038854"/>
    </source>
</evidence>
<dbReference type="Gene3D" id="3.90.550.10">
    <property type="entry name" value="Spore Coat Polysaccharide Biosynthesis Protein SpsA, Chain A"/>
    <property type="match status" value="1"/>
</dbReference>
<dbReference type="PANTHER" id="PTHR46012:SF2">
    <property type="entry name" value="IP22168P"/>
    <property type="match status" value="1"/>
</dbReference>
<keyword evidence="4" id="KW-0808">Transferase</keyword>
<dbReference type="SUPFAM" id="SSF53448">
    <property type="entry name" value="Nucleotide-diphospho-sugar transferases"/>
    <property type="match status" value="1"/>
</dbReference>
<dbReference type="EC" id="2.4.2.42" evidence="11"/>
<dbReference type="EMBL" id="MTYJ01000164">
    <property type="protein sequence ID" value="OQV11674.1"/>
    <property type="molecule type" value="Genomic_DNA"/>
</dbReference>
<keyword evidence="6" id="KW-0735">Signal-anchor</keyword>
<keyword evidence="7" id="KW-1133">Transmembrane helix</keyword>
<evidence type="ECO:0000256" key="10">
    <source>
        <dbReference type="ARBA" id="ARBA00037301"/>
    </source>
</evidence>
<evidence type="ECO:0000256" key="6">
    <source>
        <dbReference type="ARBA" id="ARBA00022968"/>
    </source>
</evidence>
<dbReference type="InterPro" id="IPR002495">
    <property type="entry name" value="Glyco_trans_8"/>
</dbReference>
<dbReference type="Proteomes" id="UP000192578">
    <property type="component" value="Unassembled WGS sequence"/>
</dbReference>
<evidence type="ECO:0000256" key="4">
    <source>
        <dbReference type="ARBA" id="ARBA00022679"/>
    </source>
</evidence>
<proteinExistence type="inferred from homology"/>
<sequence length="355" mass="39535">MTPKVVGLAVSLLTGMFLLASSLLVRNDDQQARSLSRAVAEITVVIPGCGRDILLALDVIKSILLYAKPDLMIVVYLFTEMANQVEARRAVNSLLRSSAFKDIAMVVNVMEPLFPKVADNQTEAWRNLWKPCAAQRLFLPEVLPSVDSVIYVDADTVFVRSAGDLWAEFALMTGNQMIGMAKDHELDFLGHYNKFSKVPYVPPLGVNSGVMLMNLTRLRASNATDELLELYTIYKNQLTLHDQDLLNIHLNRHPERLYPLSCSWNYRHKHCFNGTNNCPGAEIDGVSLFHGAAGAFEPNSTKNKNWRIISHAVREYHPDASSSRTFKRDLAAALESSNSSIPCPALYAANDPWSI</sequence>
<gene>
    <name evidence="13" type="ORF">BV898_14018</name>
</gene>
<dbReference type="Pfam" id="PF01501">
    <property type="entry name" value="Glyco_transf_8"/>
    <property type="match status" value="1"/>
</dbReference>
<dbReference type="PANTHER" id="PTHR46012">
    <property type="entry name" value="IP22168P"/>
    <property type="match status" value="1"/>
</dbReference>
<dbReference type="OrthoDB" id="6238971at2759"/>
<organism evidence="13 14">
    <name type="scientific">Hypsibius exemplaris</name>
    <name type="common">Freshwater tardigrade</name>
    <dbReference type="NCBI Taxonomy" id="2072580"/>
    <lineage>
        <taxon>Eukaryota</taxon>
        <taxon>Metazoa</taxon>
        <taxon>Ecdysozoa</taxon>
        <taxon>Tardigrada</taxon>
        <taxon>Eutardigrada</taxon>
        <taxon>Parachela</taxon>
        <taxon>Hypsibioidea</taxon>
        <taxon>Hypsibiidae</taxon>
        <taxon>Hypsibius</taxon>
    </lineage>
</organism>
<evidence type="ECO:0000256" key="3">
    <source>
        <dbReference type="ARBA" id="ARBA00022676"/>
    </source>
</evidence>
<keyword evidence="3" id="KW-0328">Glycosyltransferase</keyword>
<comment type="catalytic activity">
    <reaction evidence="12">
        <text>3-O-(beta-D-glucosyl)-L-seryl-[EGF-like domain protein] + UDP-alpha-D-xylose = 3-O-[alpha-D-xylosyl-(1-&gt;3)-beta-D-glucosyl]-L-seryl-[EGF-like domain protein] + UDP + H(+)</text>
        <dbReference type="Rhea" id="RHEA:56064"/>
        <dbReference type="Rhea" id="RHEA-COMP:14610"/>
        <dbReference type="Rhea" id="RHEA-COMP:14611"/>
        <dbReference type="ChEBI" id="CHEBI:15378"/>
        <dbReference type="ChEBI" id="CHEBI:57632"/>
        <dbReference type="ChEBI" id="CHEBI:58223"/>
        <dbReference type="ChEBI" id="CHEBI:140575"/>
        <dbReference type="ChEBI" id="CHEBI:140576"/>
        <dbReference type="EC" id="2.4.2.42"/>
    </reaction>
</comment>
<evidence type="ECO:0000256" key="9">
    <source>
        <dbReference type="ARBA" id="ARBA00023180"/>
    </source>
</evidence>
<comment type="subcellular location">
    <subcellularLocation>
        <location evidence="1">Membrane</location>
        <topology evidence="1">Single-pass type II membrane protein</topology>
    </subcellularLocation>
</comment>
<keyword evidence="5" id="KW-0812">Transmembrane</keyword>
<evidence type="ECO:0000256" key="5">
    <source>
        <dbReference type="ARBA" id="ARBA00022692"/>
    </source>
</evidence>
<protein>
    <recommendedName>
        <fullName evidence="11">UDP-D-xylose:beta-D-glucoside alpha-1,3-D-xylosyltransferase</fullName>
        <ecNumber evidence="11">2.4.2.42</ecNumber>
    </recommendedName>
</protein>
<keyword evidence="9" id="KW-0325">Glycoprotein</keyword>
<name>A0A1W0W8Y9_HYPEX</name>